<dbReference type="Proteomes" id="UP000441717">
    <property type="component" value="Unassembled WGS sequence"/>
</dbReference>
<evidence type="ECO:0000313" key="1">
    <source>
        <dbReference type="EMBL" id="MQL50964.1"/>
    </source>
</evidence>
<name>A0A6N7IM12_9FIRM</name>
<keyword evidence="2" id="KW-1185">Reference proteome</keyword>
<evidence type="ECO:0000313" key="2">
    <source>
        <dbReference type="Proteomes" id="UP000441717"/>
    </source>
</evidence>
<accession>A0A6N7IM12</accession>
<protein>
    <submittedName>
        <fullName evidence="1">Zinc ribbon domain-containing protein</fullName>
    </submittedName>
</protein>
<proteinExistence type="predicted"/>
<dbReference type="RefSeq" id="WP_152944866.1">
    <property type="nucleotide sequence ID" value="NZ_WHYR01000002.1"/>
</dbReference>
<dbReference type="AlphaFoldDB" id="A0A6N7IM12"/>
<comment type="caution">
    <text evidence="1">The sequence shown here is derived from an EMBL/GenBank/DDBJ whole genome shotgun (WGS) entry which is preliminary data.</text>
</comment>
<reference evidence="1 2" key="1">
    <citation type="submission" date="2019-10" db="EMBL/GenBank/DDBJ databases">
        <title>Comparative genomics of sulfur disproportionating microorganisms.</title>
        <authorList>
            <person name="Ward L.M."/>
            <person name="Bertran E."/>
            <person name="Johnston D."/>
        </authorList>
    </citation>
    <scope>NUCLEOTIDE SEQUENCE [LARGE SCALE GENOMIC DNA]</scope>
    <source>
        <strain evidence="1 2">DSM 14055</strain>
    </source>
</reference>
<gene>
    <name evidence="1" type="ORF">GFC01_01490</name>
</gene>
<dbReference type="EMBL" id="WHYR01000002">
    <property type="protein sequence ID" value="MQL50964.1"/>
    <property type="molecule type" value="Genomic_DNA"/>
</dbReference>
<dbReference type="OrthoDB" id="1807261at2"/>
<sequence length="129" mass="14322">MEIFQKIGETAKGLGGKAREVTRRSGEFLEATKLKFDLSRLEKEMEANCLSLGELVYRRFKGEAGLDGEIDRLLSATRKVEGDMQAVQEQIDRLQPKPPVCPQCKLELPVGGRFCSYCGAQVVKDDAAE</sequence>
<organism evidence="1 2">
    <name type="scientific">Desulfofundulus thermobenzoicus</name>
    <dbReference type="NCBI Taxonomy" id="29376"/>
    <lineage>
        <taxon>Bacteria</taxon>
        <taxon>Bacillati</taxon>
        <taxon>Bacillota</taxon>
        <taxon>Clostridia</taxon>
        <taxon>Eubacteriales</taxon>
        <taxon>Peptococcaceae</taxon>
        <taxon>Desulfofundulus</taxon>
    </lineage>
</organism>